<feature type="domain" description="EAL" evidence="3">
    <location>
        <begin position="783"/>
        <end position="1034"/>
    </location>
</feature>
<dbReference type="SMART" id="SM00052">
    <property type="entry name" value="EAL"/>
    <property type="match status" value="1"/>
</dbReference>
<reference evidence="5 6" key="1">
    <citation type="submission" date="2020-08" db="EMBL/GenBank/DDBJ databases">
        <title>Genomic Encyclopedia of Type Strains, Phase IV (KMG-IV): sequencing the most valuable type-strain genomes for metagenomic binning, comparative biology and taxonomic classification.</title>
        <authorList>
            <person name="Goeker M."/>
        </authorList>
    </citation>
    <scope>NUCLEOTIDE SEQUENCE [LARGE SCALE GENOMIC DNA]</scope>
    <source>
        <strain evidence="5 6">DSM 26438</strain>
    </source>
</reference>
<dbReference type="InterPro" id="IPR052155">
    <property type="entry name" value="Biofilm_reg_signaling"/>
</dbReference>
<dbReference type="Proteomes" id="UP000565286">
    <property type="component" value="Unassembled WGS sequence"/>
</dbReference>
<gene>
    <name evidence="5" type="ORF">GGQ73_000923</name>
</gene>
<dbReference type="SUPFAM" id="SSF55785">
    <property type="entry name" value="PYP-like sensor domain (PAS domain)"/>
    <property type="match status" value="2"/>
</dbReference>
<evidence type="ECO:0000259" key="4">
    <source>
        <dbReference type="PROSITE" id="PS50887"/>
    </source>
</evidence>
<dbReference type="PANTHER" id="PTHR44757">
    <property type="entry name" value="DIGUANYLATE CYCLASE DGCP"/>
    <property type="match status" value="1"/>
</dbReference>
<feature type="transmembrane region" description="Helical" evidence="2">
    <location>
        <begin position="20"/>
        <end position="39"/>
    </location>
</feature>
<protein>
    <submittedName>
        <fullName evidence="5">Diguanylate cyclase (GGDEF)-like protein</fullName>
    </submittedName>
</protein>
<keyword evidence="2" id="KW-0812">Transmembrane</keyword>
<dbReference type="Gene3D" id="3.30.450.20">
    <property type="entry name" value="PAS domain"/>
    <property type="match status" value="2"/>
</dbReference>
<dbReference type="InterPro" id="IPR000160">
    <property type="entry name" value="GGDEF_dom"/>
</dbReference>
<dbReference type="InterPro" id="IPR029787">
    <property type="entry name" value="Nucleotide_cyclase"/>
</dbReference>
<keyword evidence="2" id="KW-1133">Transmembrane helix</keyword>
<dbReference type="CDD" id="cd01949">
    <property type="entry name" value="GGDEF"/>
    <property type="match status" value="1"/>
</dbReference>
<sequence length="1039" mass="115196">MSVWANIGDSLNQIIKKRAIAALLAVAIAGVTLSAFHIIETREETAHRDGTTDDLERAVTLLHDRLVTRIRQDVTTLKALAHFTTINPAATPQDFSAMADHHLAQNPHFVGIGFAPHLKLQQFYPAPSPASLPHETLDAILSDRLVRLEAVSETKNDWQPIIETGPNGTLLLIVPVKSGGEVSGAIPGLIDWRRMLDGIGYASGTSGDMRFEIRDKLTNTTVAGDVGPAGEDPFVKAIDLDGTDWEIRATPALGWGAAPKTSQSLQATLVIAVASMLLPIIVAALLLSERNRNIKTLRLREAKLVELSQRFKLAMDSSNIGIWEIENDTSCCYLDERAASLHGFHMVEKRVLLTEWLTALVVGDRSKAARFFFTCSRGQQTSSEVYRIPVVDGTVRYLRSAGSSYIKPDGSHQTTGIIWDVTADMLMAQKLRESRDTSDIKNAELELALQELSNREHELEELSGRLTLALESYNCGIWEATHDYSLAIWNERMCELYGLAPQPERRVTQQDFLNCLALEERAGLFDDNLISEADPYRAVVHRVVLPDGSLRYVKAVGRLHVHRDGRKKIVGIAFDVTADVLISDQLQSAKNDAEAKNAELEQTKTRIEHNALHDPLTGLANRRKFDQDLDALSLQTNDETKPYAILHLDLDRFKQINDTLGHAAGDAVLAHAAGILRSIVPENDTVARIGGDEFVILIRNLGDKDHIKSIATKIIEAFSQPFEFAGFTCRYGVSIGIAFGDGTTVDARATLINADLALYRAKATGRNRYEFFTQNLQAEIINHRKIADEILVGLENGEFETWYQPQFCANSLEMTGVEALVRWRHPVRGILTPDKFLKIAEELNVVSKIDHLVLQQALHDKDIWRMKGIDVPRVSVNVSVRRLHDDHLIESLSTLPIGPGEITFELVEAIFLDEHEDVATGNIDRIKALGIEIEIDDFGTGHTSIISLLRLKPKRLKIDRQLVMPILTSPQERSLVSSIIDIAHSLGVETVAEGVETQEHAVLLKQLGCDILQGYAFARPLAPQDFSAFASAQEWRQVS</sequence>
<evidence type="ECO:0000313" key="5">
    <source>
        <dbReference type="EMBL" id="MBB3944998.1"/>
    </source>
</evidence>
<evidence type="ECO:0000313" key="6">
    <source>
        <dbReference type="Proteomes" id="UP000565286"/>
    </source>
</evidence>
<dbReference type="NCBIfam" id="TIGR00254">
    <property type="entry name" value="GGDEF"/>
    <property type="match status" value="1"/>
</dbReference>
<dbReference type="Gene3D" id="3.20.20.450">
    <property type="entry name" value="EAL domain"/>
    <property type="match status" value="1"/>
</dbReference>
<accession>A0A7W6C6R6</accession>
<dbReference type="Pfam" id="PF00563">
    <property type="entry name" value="EAL"/>
    <property type="match status" value="1"/>
</dbReference>
<keyword evidence="2" id="KW-0472">Membrane</keyword>
<evidence type="ECO:0000256" key="1">
    <source>
        <dbReference type="SAM" id="Coils"/>
    </source>
</evidence>
<feature type="domain" description="GGDEF" evidence="4">
    <location>
        <begin position="641"/>
        <end position="774"/>
    </location>
</feature>
<keyword evidence="1" id="KW-0175">Coiled coil</keyword>
<evidence type="ECO:0000259" key="3">
    <source>
        <dbReference type="PROSITE" id="PS50883"/>
    </source>
</evidence>
<feature type="transmembrane region" description="Helical" evidence="2">
    <location>
        <begin position="269"/>
        <end position="288"/>
    </location>
</feature>
<dbReference type="GO" id="GO:0003824">
    <property type="term" value="F:catalytic activity"/>
    <property type="evidence" value="ECO:0007669"/>
    <property type="project" value="UniProtKB-ARBA"/>
</dbReference>
<organism evidence="5 6">
    <name type="scientific">Rhizobium skierniewicense</name>
    <dbReference type="NCBI Taxonomy" id="984260"/>
    <lineage>
        <taxon>Bacteria</taxon>
        <taxon>Pseudomonadati</taxon>
        <taxon>Pseudomonadota</taxon>
        <taxon>Alphaproteobacteria</taxon>
        <taxon>Hyphomicrobiales</taxon>
        <taxon>Rhizobiaceae</taxon>
        <taxon>Rhizobium/Agrobacterium group</taxon>
        <taxon>Rhizobium</taxon>
    </lineage>
</organism>
<dbReference type="InterPro" id="IPR001633">
    <property type="entry name" value="EAL_dom"/>
</dbReference>
<proteinExistence type="predicted"/>
<dbReference type="Gene3D" id="3.30.70.270">
    <property type="match status" value="1"/>
</dbReference>
<keyword evidence="6" id="KW-1185">Reference proteome</keyword>
<feature type="coiled-coil region" evidence="1">
    <location>
        <begin position="435"/>
        <end position="465"/>
    </location>
</feature>
<dbReference type="PROSITE" id="PS50887">
    <property type="entry name" value="GGDEF"/>
    <property type="match status" value="1"/>
</dbReference>
<dbReference type="RefSeq" id="WP_183894294.1">
    <property type="nucleotide sequence ID" value="NZ_JACIDV010000002.1"/>
</dbReference>
<dbReference type="Pfam" id="PF00990">
    <property type="entry name" value="GGDEF"/>
    <property type="match status" value="1"/>
</dbReference>
<dbReference type="SMART" id="SM00267">
    <property type="entry name" value="GGDEF"/>
    <property type="match status" value="1"/>
</dbReference>
<dbReference type="PROSITE" id="PS50883">
    <property type="entry name" value="EAL"/>
    <property type="match status" value="1"/>
</dbReference>
<dbReference type="FunFam" id="3.30.70.270:FF:000001">
    <property type="entry name" value="Diguanylate cyclase domain protein"/>
    <property type="match status" value="1"/>
</dbReference>
<name>A0A7W6C6R6_9HYPH</name>
<dbReference type="InterPro" id="IPR043128">
    <property type="entry name" value="Rev_trsase/Diguanyl_cyclase"/>
</dbReference>
<dbReference type="SUPFAM" id="SSF141868">
    <property type="entry name" value="EAL domain-like"/>
    <property type="match status" value="1"/>
</dbReference>
<dbReference type="EMBL" id="JACIDV010000002">
    <property type="protein sequence ID" value="MBB3944998.1"/>
    <property type="molecule type" value="Genomic_DNA"/>
</dbReference>
<dbReference type="InterPro" id="IPR035965">
    <property type="entry name" value="PAS-like_dom_sf"/>
</dbReference>
<dbReference type="CDD" id="cd01948">
    <property type="entry name" value="EAL"/>
    <property type="match status" value="1"/>
</dbReference>
<comment type="caution">
    <text evidence="5">The sequence shown here is derived from an EMBL/GenBank/DDBJ whole genome shotgun (WGS) entry which is preliminary data.</text>
</comment>
<dbReference type="AlphaFoldDB" id="A0A7W6C6R6"/>
<dbReference type="InterPro" id="IPR035919">
    <property type="entry name" value="EAL_sf"/>
</dbReference>
<dbReference type="SUPFAM" id="SSF55073">
    <property type="entry name" value="Nucleotide cyclase"/>
    <property type="match status" value="1"/>
</dbReference>
<feature type="coiled-coil region" evidence="1">
    <location>
        <begin position="583"/>
        <end position="610"/>
    </location>
</feature>
<dbReference type="PANTHER" id="PTHR44757:SF2">
    <property type="entry name" value="BIOFILM ARCHITECTURE MAINTENANCE PROTEIN MBAA"/>
    <property type="match status" value="1"/>
</dbReference>
<evidence type="ECO:0000256" key="2">
    <source>
        <dbReference type="SAM" id="Phobius"/>
    </source>
</evidence>